<keyword evidence="2" id="KW-1015">Disulfide bond</keyword>
<feature type="transmembrane region" description="Helical" evidence="5">
    <location>
        <begin position="442"/>
        <end position="466"/>
    </location>
</feature>
<keyword evidence="6" id="KW-0732">Signal</keyword>
<dbReference type="CDD" id="cd00041">
    <property type="entry name" value="CUB"/>
    <property type="match status" value="2"/>
</dbReference>
<proteinExistence type="predicted"/>
<name>A0ABD2KHN8_HETSC</name>
<evidence type="ECO:0000256" key="5">
    <source>
        <dbReference type="SAM" id="Phobius"/>
    </source>
</evidence>
<gene>
    <name evidence="8" type="ORF">niasHS_003584</name>
</gene>
<keyword evidence="9" id="KW-1185">Reference proteome</keyword>
<dbReference type="CDD" id="cd00112">
    <property type="entry name" value="LDLa"/>
    <property type="match status" value="1"/>
</dbReference>
<dbReference type="InterPro" id="IPR000859">
    <property type="entry name" value="CUB_dom"/>
</dbReference>
<feature type="signal peptide" evidence="6">
    <location>
        <begin position="1"/>
        <end position="24"/>
    </location>
</feature>
<evidence type="ECO:0000256" key="1">
    <source>
        <dbReference type="ARBA" id="ARBA00022737"/>
    </source>
</evidence>
<evidence type="ECO:0000313" key="9">
    <source>
        <dbReference type="Proteomes" id="UP001620645"/>
    </source>
</evidence>
<organism evidence="8 9">
    <name type="scientific">Heterodera schachtii</name>
    <name type="common">Sugarbeet cyst nematode worm</name>
    <name type="synonym">Tylenchus schachtii</name>
    <dbReference type="NCBI Taxonomy" id="97005"/>
    <lineage>
        <taxon>Eukaryota</taxon>
        <taxon>Metazoa</taxon>
        <taxon>Ecdysozoa</taxon>
        <taxon>Nematoda</taxon>
        <taxon>Chromadorea</taxon>
        <taxon>Rhabditida</taxon>
        <taxon>Tylenchina</taxon>
        <taxon>Tylenchomorpha</taxon>
        <taxon>Tylenchoidea</taxon>
        <taxon>Heteroderidae</taxon>
        <taxon>Heteroderinae</taxon>
        <taxon>Heterodera</taxon>
    </lineage>
</organism>
<keyword evidence="1" id="KW-0677">Repeat</keyword>
<dbReference type="PANTHER" id="PTHR24251">
    <property type="entry name" value="OVOCHYMASE-RELATED"/>
    <property type="match status" value="1"/>
</dbReference>
<feature type="compositionally biased region" description="Basic and acidic residues" evidence="4">
    <location>
        <begin position="477"/>
        <end position="534"/>
    </location>
</feature>
<evidence type="ECO:0000313" key="8">
    <source>
        <dbReference type="EMBL" id="KAL3102175.1"/>
    </source>
</evidence>
<evidence type="ECO:0000259" key="7">
    <source>
        <dbReference type="PROSITE" id="PS01180"/>
    </source>
</evidence>
<feature type="domain" description="CUB" evidence="7">
    <location>
        <begin position="56"/>
        <end position="181"/>
    </location>
</feature>
<feature type="compositionally biased region" description="Polar residues" evidence="4">
    <location>
        <begin position="547"/>
        <end position="562"/>
    </location>
</feature>
<evidence type="ECO:0000256" key="4">
    <source>
        <dbReference type="SAM" id="MobiDB-lite"/>
    </source>
</evidence>
<dbReference type="Proteomes" id="UP001620645">
    <property type="component" value="Unassembled WGS sequence"/>
</dbReference>
<keyword evidence="5" id="KW-0472">Membrane</keyword>
<sequence>MLFLPLFRLFVPLSFLLFPSHFSSVPPIPFGQCVRPLRVEESHSLFETKHGHYFSNGSKARFSVHLPSSGFVASDGYPNGYENQKCSLELVATPSSGLVVHLSFVDLDLEAPYSRSEQCLRDYIVVTIIDRDGREYTGDRICGNRRPKAMRTMQSRARILFIASSLSPPKWRGFRMKFEFVPESTILAPSSFYYDTDRRHLTECGGVNSPIEMSGEIHSPGFPYTFPRNVTCNWLLRVAPDRRINIRLLEIELSSAFECERASLQFFDGFRHDFEMDDSLGTFSFRHSQQSTDALFCGGSAYYREEGMKSFLSERNRVFVRFTTREGPTQKQLADYVAKRKAIGFRLIWTEVQSLVHTAADDPRALRTSLGEVAQQSFVTADQCAGFVCSGGEFCVDATENICVERTRLCINETLRCDGMANCAENDDSDETFCFVQKVLPLATFVPLLFLLSLLLSLFCFSYRILKCLRTKAEKNELKRERRNGNNEKTEEKRERRKKDGREEEMGGEKGGKWGRKEAEGTERKRDGKSRRNNEVAAKPHGGRNAKGNSLRNFTDSKNTPRNGHPNFATNEKGHWPSIGTNESKGIFRDSEVWTKRTFGGKICQCNGTACE</sequence>
<dbReference type="PROSITE" id="PS01180">
    <property type="entry name" value="CUB"/>
    <property type="match status" value="2"/>
</dbReference>
<dbReference type="Gene3D" id="2.60.120.290">
    <property type="entry name" value="Spermadhesin, CUB domain"/>
    <property type="match status" value="2"/>
</dbReference>
<comment type="caution">
    <text evidence="3">Lacks conserved residue(s) required for the propagation of feature annotation.</text>
</comment>
<dbReference type="InterPro" id="IPR035914">
    <property type="entry name" value="Sperma_CUB_dom_sf"/>
</dbReference>
<keyword evidence="5" id="KW-0812">Transmembrane</keyword>
<dbReference type="EMBL" id="JBICCN010000026">
    <property type="protein sequence ID" value="KAL3102175.1"/>
    <property type="molecule type" value="Genomic_DNA"/>
</dbReference>
<dbReference type="Pfam" id="PF00431">
    <property type="entry name" value="CUB"/>
    <property type="match status" value="2"/>
</dbReference>
<comment type="caution">
    <text evidence="8">The sequence shown here is derived from an EMBL/GenBank/DDBJ whole genome shotgun (WGS) entry which is preliminary data.</text>
</comment>
<dbReference type="InterPro" id="IPR002172">
    <property type="entry name" value="LDrepeatLR_classA_rpt"/>
</dbReference>
<dbReference type="SUPFAM" id="SSF49854">
    <property type="entry name" value="Spermadhesin, CUB domain"/>
    <property type="match status" value="2"/>
</dbReference>
<evidence type="ECO:0000256" key="3">
    <source>
        <dbReference type="PROSITE-ProRule" id="PRU00059"/>
    </source>
</evidence>
<evidence type="ECO:0000256" key="6">
    <source>
        <dbReference type="SAM" id="SignalP"/>
    </source>
</evidence>
<dbReference type="SMART" id="SM00042">
    <property type="entry name" value="CUB"/>
    <property type="match status" value="2"/>
</dbReference>
<protein>
    <recommendedName>
        <fullName evidence="7">CUB domain-containing protein</fullName>
    </recommendedName>
</protein>
<keyword evidence="5" id="KW-1133">Transmembrane helix</keyword>
<reference evidence="8 9" key="1">
    <citation type="submission" date="2024-10" db="EMBL/GenBank/DDBJ databases">
        <authorList>
            <person name="Kim D."/>
        </authorList>
    </citation>
    <scope>NUCLEOTIDE SEQUENCE [LARGE SCALE GENOMIC DNA]</scope>
    <source>
        <strain evidence="8">Taebaek</strain>
    </source>
</reference>
<accession>A0ABD2KHN8</accession>
<dbReference type="AlphaFoldDB" id="A0ABD2KHN8"/>
<feature type="domain" description="CUB" evidence="7">
    <location>
        <begin position="204"/>
        <end position="352"/>
    </location>
</feature>
<feature type="chain" id="PRO_5044839735" description="CUB domain-containing protein" evidence="6">
    <location>
        <begin position="25"/>
        <end position="612"/>
    </location>
</feature>
<feature type="region of interest" description="Disordered" evidence="4">
    <location>
        <begin position="477"/>
        <end position="584"/>
    </location>
</feature>
<evidence type="ECO:0000256" key="2">
    <source>
        <dbReference type="ARBA" id="ARBA00023157"/>
    </source>
</evidence>